<organism evidence="1 2">
    <name type="scientific">Hoeflea prorocentri</name>
    <dbReference type="NCBI Taxonomy" id="1922333"/>
    <lineage>
        <taxon>Bacteria</taxon>
        <taxon>Pseudomonadati</taxon>
        <taxon>Pseudomonadota</taxon>
        <taxon>Alphaproteobacteria</taxon>
        <taxon>Hyphomicrobiales</taxon>
        <taxon>Rhizobiaceae</taxon>
        <taxon>Hoeflea</taxon>
    </lineage>
</organism>
<reference evidence="1" key="1">
    <citation type="submission" date="2022-11" db="EMBL/GenBank/DDBJ databases">
        <title>Draft genome sequence of Hoeflea poritis E7-10 and Hoeflea prorocentri PM5-8, separated from scleractinian coral Porites lutea and marine dinoflagellate.</title>
        <authorList>
            <person name="Zhang G."/>
            <person name="Wei Q."/>
            <person name="Cai L."/>
        </authorList>
    </citation>
    <scope>NUCLEOTIDE SEQUENCE</scope>
    <source>
        <strain evidence="1">PM5-8</strain>
    </source>
</reference>
<evidence type="ECO:0000313" key="1">
    <source>
        <dbReference type="EMBL" id="MDA5399584.1"/>
    </source>
</evidence>
<protein>
    <submittedName>
        <fullName evidence="1">Uncharacterized protein</fullName>
    </submittedName>
</protein>
<dbReference type="Proteomes" id="UP001151234">
    <property type="component" value="Unassembled WGS sequence"/>
</dbReference>
<sequence length="365" mass="39238">MTGHLDHIASDCIALDFNRLGGNFQNVVFTSTNGEVVRPLHTAPWAQDAALHADDIALVEGQLSGDFFCAPFGASQGQPIHGWTANGTWHAGEKTGDTDGARRHTYRLRETVQGASVTKTLTVRPGHPFIYQRHTFNGGTGHLPAGHHAMIRTPGGARLSFSQKLYGMTPNAELESDPTRGRSILTYPQRITRLDQVEGKGGATHDIRDYPFSSRHEDIVLLAGDPELKIGWSAALAKADGFLFFAVKDATALPETVLWMSNGGRDYAPWLGRHTHVLGIEEVVSSCHETGEFSSTADVSRAGLAQGLCLGEDRTSEIAYGFGAIPAPDGWRDIADIAVDRTSLTLLDAGGDSVTLPFDGAHFGL</sequence>
<accession>A0A9X3UM97</accession>
<gene>
    <name evidence="1" type="ORF">OQ273_13450</name>
</gene>
<proteinExistence type="predicted"/>
<dbReference type="EMBL" id="JAPJZI010000001">
    <property type="protein sequence ID" value="MDA5399584.1"/>
    <property type="molecule type" value="Genomic_DNA"/>
</dbReference>
<evidence type="ECO:0000313" key="2">
    <source>
        <dbReference type="Proteomes" id="UP001151234"/>
    </source>
</evidence>
<dbReference type="RefSeq" id="WP_267991011.1">
    <property type="nucleotide sequence ID" value="NZ_JAPJZI010000001.1"/>
</dbReference>
<name>A0A9X3UM97_9HYPH</name>
<comment type="caution">
    <text evidence="1">The sequence shown here is derived from an EMBL/GenBank/DDBJ whole genome shotgun (WGS) entry which is preliminary data.</text>
</comment>
<dbReference type="AlphaFoldDB" id="A0A9X3UM97"/>
<keyword evidence="2" id="KW-1185">Reference proteome</keyword>